<dbReference type="FunFam" id="3.40.50.300:FF:000522">
    <property type="entry name" value="Gluconokinase"/>
    <property type="match status" value="1"/>
</dbReference>
<comment type="pathway">
    <text evidence="1">Carbohydrate acid metabolism.</text>
</comment>
<organism evidence="11 12">
    <name type="scientific">Mycobacterium kyorinense</name>
    <dbReference type="NCBI Taxonomy" id="487514"/>
    <lineage>
        <taxon>Bacteria</taxon>
        <taxon>Bacillati</taxon>
        <taxon>Actinomycetota</taxon>
        <taxon>Actinomycetes</taxon>
        <taxon>Mycobacteriales</taxon>
        <taxon>Mycobacteriaceae</taxon>
        <taxon>Mycobacterium</taxon>
    </lineage>
</organism>
<evidence type="ECO:0000256" key="2">
    <source>
        <dbReference type="ARBA" id="ARBA00008420"/>
    </source>
</evidence>
<reference evidence="12" key="1">
    <citation type="submission" date="2016-06" db="EMBL/GenBank/DDBJ databases">
        <authorList>
            <person name="Sutton G."/>
            <person name="Brinkac L."/>
            <person name="Sanka R."/>
            <person name="Adams M."/>
            <person name="Lau E."/>
            <person name="Sam S."/>
            <person name="Sreng N."/>
            <person name="Him V."/>
            <person name="Kerleguer A."/>
            <person name="Cheng S."/>
        </authorList>
    </citation>
    <scope>NUCLEOTIDE SEQUENCE [LARGE SCALE GENOMIC DNA]</scope>
    <source>
        <strain evidence="12">E861</strain>
    </source>
</reference>
<dbReference type="CDD" id="cd02021">
    <property type="entry name" value="GntK"/>
    <property type="match status" value="1"/>
</dbReference>
<evidence type="ECO:0000256" key="8">
    <source>
        <dbReference type="ARBA" id="ARBA00023064"/>
    </source>
</evidence>
<evidence type="ECO:0000256" key="4">
    <source>
        <dbReference type="ARBA" id="ARBA00022679"/>
    </source>
</evidence>
<evidence type="ECO:0000256" key="6">
    <source>
        <dbReference type="ARBA" id="ARBA00022777"/>
    </source>
</evidence>
<dbReference type="PANTHER" id="PTHR43442:SF3">
    <property type="entry name" value="GLUCONOKINASE-RELATED"/>
    <property type="match status" value="1"/>
</dbReference>
<dbReference type="GO" id="GO:0005737">
    <property type="term" value="C:cytoplasm"/>
    <property type="evidence" value="ECO:0007669"/>
    <property type="project" value="TreeGrafter"/>
</dbReference>
<dbReference type="PANTHER" id="PTHR43442">
    <property type="entry name" value="GLUCONOKINASE-RELATED"/>
    <property type="match status" value="1"/>
</dbReference>
<dbReference type="Pfam" id="PF01202">
    <property type="entry name" value="SKI"/>
    <property type="match status" value="1"/>
</dbReference>
<evidence type="ECO:0000256" key="10">
    <source>
        <dbReference type="RuleBase" id="RU363066"/>
    </source>
</evidence>
<sequence length="177" mass="19255">MEPQPIRPVINQRGPIVVMGVSGSGKSTVGAALARRLGVPFADADTFHPSANVAKMAAGEPLNDSDRYPWLEAVGGWLADHRSGGVMSCSALKRTYRDQLRACCPDIEFLHLSGSPQLIARRQAARHGHFMPPALLQSQFDTLEPLGPGEDGVVTDVDQTVDEIVENFLTQRVRRSR</sequence>
<name>A0A1A2ZUJ2_9MYCO</name>
<keyword evidence="5 10" id="KW-0547">Nucleotide-binding</keyword>
<accession>A0A1A2ZUJ2</accession>
<dbReference type="GO" id="GO:0046316">
    <property type="term" value="F:gluconokinase activity"/>
    <property type="evidence" value="ECO:0007669"/>
    <property type="project" value="UniProtKB-EC"/>
</dbReference>
<evidence type="ECO:0000256" key="3">
    <source>
        <dbReference type="ARBA" id="ARBA00012054"/>
    </source>
</evidence>
<dbReference type="Proteomes" id="UP000093592">
    <property type="component" value="Unassembled WGS sequence"/>
</dbReference>
<dbReference type="InterPro" id="IPR031322">
    <property type="entry name" value="Shikimate/glucono_kinase"/>
</dbReference>
<proteinExistence type="inferred from homology"/>
<keyword evidence="8" id="KW-0311">Gluconate utilization</keyword>
<dbReference type="EMBL" id="LZKJ01000001">
    <property type="protein sequence ID" value="OBI53975.1"/>
    <property type="molecule type" value="Genomic_DNA"/>
</dbReference>
<dbReference type="NCBIfam" id="TIGR01313">
    <property type="entry name" value="therm_gnt_kin"/>
    <property type="match status" value="1"/>
</dbReference>
<keyword evidence="6 10" id="KW-0418">Kinase</keyword>
<evidence type="ECO:0000313" key="12">
    <source>
        <dbReference type="Proteomes" id="UP000093592"/>
    </source>
</evidence>
<evidence type="ECO:0000256" key="1">
    <source>
        <dbReference type="ARBA" id="ARBA00004761"/>
    </source>
</evidence>
<evidence type="ECO:0000256" key="5">
    <source>
        <dbReference type="ARBA" id="ARBA00022741"/>
    </source>
</evidence>
<dbReference type="GO" id="GO:0005524">
    <property type="term" value="F:ATP binding"/>
    <property type="evidence" value="ECO:0007669"/>
    <property type="project" value="UniProtKB-KW"/>
</dbReference>
<comment type="catalytic activity">
    <reaction evidence="9 10">
        <text>D-gluconate + ATP = 6-phospho-D-gluconate + ADP + H(+)</text>
        <dbReference type="Rhea" id="RHEA:19433"/>
        <dbReference type="ChEBI" id="CHEBI:15378"/>
        <dbReference type="ChEBI" id="CHEBI:18391"/>
        <dbReference type="ChEBI" id="CHEBI:30616"/>
        <dbReference type="ChEBI" id="CHEBI:58759"/>
        <dbReference type="ChEBI" id="CHEBI:456216"/>
        <dbReference type="EC" id="2.7.1.12"/>
    </reaction>
</comment>
<comment type="caution">
    <text evidence="11">The sequence shown here is derived from an EMBL/GenBank/DDBJ whole genome shotgun (WGS) entry which is preliminary data.</text>
</comment>
<protein>
    <recommendedName>
        <fullName evidence="3 10">Gluconokinase</fullName>
        <ecNumber evidence="3 10">2.7.1.12</ecNumber>
    </recommendedName>
</protein>
<dbReference type="EC" id="2.7.1.12" evidence="3 10"/>
<evidence type="ECO:0000256" key="7">
    <source>
        <dbReference type="ARBA" id="ARBA00022840"/>
    </source>
</evidence>
<dbReference type="OrthoDB" id="9795716at2"/>
<keyword evidence="7 10" id="KW-0067">ATP-binding</keyword>
<dbReference type="SUPFAM" id="SSF52540">
    <property type="entry name" value="P-loop containing nucleoside triphosphate hydrolases"/>
    <property type="match status" value="1"/>
</dbReference>
<evidence type="ECO:0000313" key="11">
    <source>
        <dbReference type="EMBL" id="OBI53975.1"/>
    </source>
</evidence>
<keyword evidence="4 10" id="KW-0808">Transferase</keyword>
<dbReference type="InterPro" id="IPR006001">
    <property type="entry name" value="Therm_gnt_kin"/>
</dbReference>
<dbReference type="GO" id="GO:0019521">
    <property type="term" value="P:D-gluconate metabolic process"/>
    <property type="evidence" value="ECO:0007669"/>
    <property type="project" value="UniProtKB-KW"/>
</dbReference>
<evidence type="ECO:0000256" key="9">
    <source>
        <dbReference type="ARBA" id="ARBA00048090"/>
    </source>
</evidence>
<dbReference type="AlphaFoldDB" id="A0A1A2ZUJ2"/>
<dbReference type="InterPro" id="IPR027417">
    <property type="entry name" value="P-loop_NTPase"/>
</dbReference>
<dbReference type="Gene3D" id="3.40.50.300">
    <property type="entry name" value="P-loop containing nucleotide triphosphate hydrolases"/>
    <property type="match status" value="1"/>
</dbReference>
<comment type="similarity">
    <text evidence="2 10">Belongs to the gluconokinase GntK/GntV family.</text>
</comment>
<gene>
    <name evidence="11" type="ORF">A5707_00030</name>
</gene>